<dbReference type="InterPro" id="IPR017907">
    <property type="entry name" value="Znf_RING_CS"/>
</dbReference>
<dbReference type="GO" id="GO:0034198">
    <property type="term" value="P:cellular response to amino acid starvation"/>
    <property type="evidence" value="ECO:0000318"/>
    <property type="project" value="GO_Central"/>
</dbReference>
<dbReference type="AlphaFoldDB" id="E9GE41"/>
<dbReference type="SMART" id="SM00184">
    <property type="entry name" value="RING"/>
    <property type="match status" value="1"/>
</dbReference>
<dbReference type="HOGENOM" id="CLU_033941_0_0_1"/>
<dbReference type="SUPFAM" id="SSF57850">
    <property type="entry name" value="RING/U-box"/>
    <property type="match status" value="1"/>
</dbReference>
<dbReference type="PANTHER" id="PTHR25464">
    <property type="entry name" value="TRIPARTITE MOTIF-CONTAINING PROTEIN 2-LIKE PROTEIN"/>
    <property type="match status" value="1"/>
</dbReference>
<dbReference type="InterPro" id="IPR013083">
    <property type="entry name" value="Znf_RING/FYVE/PHD"/>
</dbReference>
<reference evidence="6 7" key="1">
    <citation type="journal article" date="2011" name="Science">
        <title>The ecoresponsive genome of Daphnia pulex.</title>
        <authorList>
            <person name="Colbourne J.K."/>
            <person name="Pfrender M.E."/>
            <person name="Gilbert D."/>
            <person name="Thomas W.K."/>
            <person name="Tucker A."/>
            <person name="Oakley T.H."/>
            <person name="Tokishita S."/>
            <person name="Aerts A."/>
            <person name="Arnold G.J."/>
            <person name="Basu M.K."/>
            <person name="Bauer D.J."/>
            <person name="Caceres C.E."/>
            <person name="Carmel L."/>
            <person name="Casola C."/>
            <person name="Choi J.H."/>
            <person name="Detter J.C."/>
            <person name="Dong Q."/>
            <person name="Dusheyko S."/>
            <person name="Eads B.D."/>
            <person name="Frohlich T."/>
            <person name="Geiler-Samerotte K.A."/>
            <person name="Gerlach D."/>
            <person name="Hatcher P."/>
            <person name="Jogdeo S."/>
            <person name="Krijgsveld J."/>
            <person name="Kriventseva E.V."/>
            <person name="Kultz D."/>
            <person name="Laforsch C."/>
            <person name="Lindquist E."/>
            <person name="Lopez J."/>
            <person name="Manak J.R."/>
            <person name="Muller J."/>
            <person name="Pangilinan J."/>
            <person name="Patwardhan R.P."/>
            <person name="Pitluck S."/>
            <person name="Pritham E.J."/>
            <person name="Rechtsteiner A."/>
            <person name="Rho M."/>
            <person name="Rogozin I.B."/>
            <person name="Sakarya O."/>
            <person name="Salamov A."/>
            <person name="Schaack S."/>
            <person name="Shapiro H."/>
            <person name="Shiga Y."/>
            <person name="Skalitzky C."/>
            <person name="Smith Z."/>
            <person name="Souvorov A."/>
            <person name="Sung W."/>
            <person name="Tang Z."/>
            <person name="Tsuchiya D."/>
            <person name="Tu H."/>
            <person name="Vos H."/>
            <person name="Wang M."/>
            <person name="Wolf Y.I."/>
            <person name="Yamagata H."/>
            <person name="Yamada T."/>
            <person name="Ye Y."/>
            <person name="Shaw J.R."/>
            <person name="Andrews J."/>
            <person name="Crease T.J."/>
            <person name="Tang H."/>
            <person name="Lucas S.M."/>
            <person name="Robertson H.M."/>
            <person name="Bork P."/>
            <person name="Koonin E.V."/>
            <person name="Zdobnov E.M."/>
            <person name="Grigoriev I.V."/>
            <person name="Lynch M."/>
            <person name="Boore J.L."/>
        </authorList>
    </citation>
    <scope>NUCLEOTIDE SEQUENCE [LARGE SCALE GENOMIC DNA]</scope>
</reference>
<keyword evidence="2 4" id="KW-0863">Zinc-finger</keyword>
<keyword evidence="7" id="KW-1185">Reference proteome</keyword>
<accession>E9GE41</accession>
<dbReference type="STRING" id="6669.E9GE41"/>
<dbReference type="GO" id="GO:0010508">
    <property type="term" value="P:positive regulation of autophagy"/>
    <property type="evidence" value="ECO:0000318"/>
    <property type="project" value="GO_Central"/>
</dbReference>
<evidence type="ECO:0000256" key="1">
    <source>
        <dbReference type="ARBA" id="ARBA00022723"/>
    </source>
</evidence>
<dbReference type="PROSITE" id="PS00518">
    <property type="entry name" value="ZF_RING_1"/>
    <property type="match status" value="1"/>
</dbReference>
<feature type="domain" description="RING-type" evidence="5">
    <location>
        <begin position="15"/>
        <end position="58"/>
    </location>
</feature>
<evidence type="ECO:0000259" key="5">
    <source>
        <dbReference type="PROSITE" id="PS50089"/>
    </source>
</evidence>
<evidence type="ECO:0000313" key="7">
    <source>
        <dbReference type="Proteomes" id="UP000000305"/>
    </source>
</evidence>
<dbReference type="OrthoDB" id="252722at2759"/>
<evidence type="ECO:0000313" key="6">
    <source>
        <dbReference type="EMBL" id="EFX82381.1"/>
    </source>
</evidence>
<gene>
    <name evidence="6" type="ORF">DAPPUDRAFT_316827</name>
</gene>
<dbReference type="Gene3D" id="3.30.40.10">
    <property type="entry name" value="Zinc/RING finger domain, C3HC4 (zinc finger)"/>
    <property type="match status" value="1"/>
</dbReference>
<keyword evidence="1" id="KW-0479">Metal-binding</keyword>
<keyword evidence="3" id="KW-0862">Zinc</keyword>
<dbReference type="eggNOG" id="KOG2177">
    <property type="taxonomic scope" value="Eukaryota"/>
</dbReference>
<evidence type="ECO:0000256" key="3">
    <source>
        <dbReference type="ARBA" id="ARBA00022833"/>
    </source>
</evidence>
<name>E9GE41_DAPPU</name>
<dbReference type="GO" id="GO:0008270">
    <property type="term" value="F:zinc ion binding"/>
    <property type="evidence" value="ECO:0007669"/>
    <property type="project" value="UniProtKB-KW"/>
</dbReference>
<dbReference type="PROSITE" id="PS50089">
    <property type="entry name" value="ZF_RING_2"/>
    <property type="match status" value="1"/>
</dbReference>
<dbReference type="InParanoid" id="E9GE41"/>
<dbReference type="Pfam" id="PF14634">
    <property type="entry name" value="zf-RING_5"/>
    <property type="match status" value="1"/>
</dbReference>
<dbReference type="EMBL" id="GL732540">
    <property type="protein sequence ID" value="EFX82381.1"/>
    <property type="molecule type" value="Genomic_DNA"/>
</dbReference>
<dbReference type="PANTHER" id="PTHR25464:SF2">
    <property type="entry name" value="RING-TYPE DOMAIN-CONTAINING PROTEIN"/>
    <property type="match status" value="1"/>
</dbReference>
<dbReference type="InterPro" id="IPR001841">
    <property type="entry name" value="Znf_RING"/>
</dbReference>
<sequence>MAKANVNDAEDFVTCGVCLWEYDEEIRKPKFLPCSHTVCLECLKEIRRADTITCPFCRKVVTKDVTSPGAEWILPNNFYALQLLKLNKQKAVSRSNEANSPLKNKNIEDLVKLKEELLKMRDAGTNKLALAIQKRKEVEEHLELVIKSIRAAEEGAIKCHDENNFGLAELISILETNARLGSNTLTLDKETNISSEKDFVLLELLSLVEGSTSEDTAEALTKKMTESIELYELKLTESTAVASKFELRQKTKVQVHLSDERHRPIPTCAWLEEGFRFQPLDSSLSDAQVKQDSLLIYHAVFSALERQKIPLKSVQKSTASALLPTPTAPVLPTVSAKCKFVPGNLSAKFILRLFQSGRLKGEIHIRPAPTFHPDFVQKLGDFCYKSPKNFSSVIDKAMSGVYVQFSMIHPQFQPQVPSMIGHDSKWDRSYDSFFNLTANEVDDVGITLVKSSATGKIIGWNFVFVLVPNEDFQRYNLHEMVTSNEFFGRVMDHKMLEHMVNLSTASKYEREKYIMTLESQS</sequence>
<organism evidence="6 7">
    <name type="scientific">Daphnia pulex</name>
    <name type="common">Water flea</name>
    <dbReference type="NCBI Taxonomy" id="6669"/>
    <lineage>
        <taxon>Eukaryota</taxon>
        <taxon>Metazoa</taxon>
        <taxon>Ecdysozoa</taxon>
        <taxon>Arthropoda</taxon>
        <taxon>Crustacea</taxon>
        <taxon>Branchiopoda</taxon>
        <taxon>Diplostraca</taxon>
        <taxon>Cladocera</taxon>
        <taxon>Anomopoda</taxon>
        <taxon>Daphniidae</taxon>
        <taxon>Daphnia</taxon>
    </lineage>
</organism>
<dbReference type="PhylomeDB" id="E9GE41"/>
<protein>
    <recommendedName>
        <fullName evidence="5">RING-type domain-containing protein</fullName>
    </recommendedName>
</protein>
<proteinExistence type="predicted"/>
<evidence type="ECO:0000256" key="2">
    <source>
        <dbReference type="ARBA" id="ARBA00022771"/>
    </source>
</evidence>
<dbReference type="Proteomes" id="UP000000305">
    <property type="component" value="Unassembled WGS sequence"/>
</dbReference>
<evidence type="ECO:0000256" key="4">
    <source>
        <dbReference type="PROSITE-ProRule" id="PRU00175"/>
    </source>
</evidence>
<dbReference type="KEGG" id="dpx:DAPPUDRAFT_316827"/>